<reference evidence="3" key="1">
    <citation type="submission" date="2022-08" db="EMBL/GenBank/DDBJ databases">
        <title>Genome sequencing of akame (Lates japonicus).</title>
        <authorList>
            <person name="Hashiguchi Y."/>
            <person name="Takahashi H."/>
        </authorList>
    </citation>
    <scope>NUCLEOTIDE SEQUENCE</scope>
    <source>
        <strain evidence="3">Kochi</strain>
    </source>
</reference>
<sequence length="128" mass="14070">DELLKNEIARLKSRLSQQERMLSGAVKRLRTTNQLKEGMERVIIDQLSLTHGVLKKARGNLETNYCTLFGLKGLSGGPDEGGPSQWPVGDTTDPQPEQVTAPVSRRTAGRHSESSEDHNSDASLHCSF</sequence>
<feature type="compositionally biased region" description="Basic and acidic residues" evidence="2">
    <location>
        <begin position="110"/>
        <end position="120"/>
    </location>
</feature>
<dbReference type="GO" id="GO:0060090">
    <property type="term" value="F:molecular adaptor activity"/>
    <property type="evidence" value="ECO:0007669"/>
    <property type="project" value="TreeGrafter"/>
</dbReference>
<organism evidence="3 4">
    <name type="scientific">Lates japonicus</name>
    <name type="common">Japanese lates</name>
    <dbReference type="NCBI Taxonomy" id="270547"/>
    <lineage>
        <taxon>Eukaryota</taxon>
        <taxon>Metazoa</taxon>
        <taxon>Chordata</taxon>
        <taxon>Craniata</taxon>
        <taxon>Vertebrata</taxon>
        <taxon>Euteleostomi</taxon>
        <taxon>Actinopterygii</taxon>
        <taxon>Neopterygii</taxon>
        <taxon>Teleostei</taxon>
        <taxon>Neoteleostei</taxon>
        <taxon>Acanthomorphata</taxon>
        <taxon>Carangaria</taxon>
        <taxon>Carangaria incertae sedis</taxon>
        <taxon>Centropomidae</taxon>
        <taxon>Lates</taxon>
    </lineage>
</organism>
<dbReference type="InterPro" id="IPR052593">
    <property type="entry name" value="MT-associated_AKAP9-binding"/>
</dbReference>
<feature type="coiled-coil region" evidence="1">
    <location>
        <begin position="1"/>
        <end position="28"/>
    </location>
</feature>
<protein>
    <submittedName>
        <fullName evidence="3">CDK5 regulatory subunit-associated protein 2 isoform X1</fullName>
    </submittedName>
</protein>
<proteinExistence type="predicted"/>
<dbReference type="PANTHER" id="PTHR46501">
    <property type="entry name" value="MYOMEGALIN"/>
    <property type="match status" value="1"/>
</dbReference>
<dbReference type="AlphaFoldDB" id="A0AAD3MDR2"/>
<dbReference type="GO" id="GO:1903358">
    <property type="term" value="P:regulation of Golgi organization"/>
    <property type="evidence" value="ECO:0007669"/>
    <property type="project" value="TreeGrafter"/>
</dbReference>
<feature type="non-terminal residue" evidence="3">
    <location>
        <position position="1"/>
    </location>
</feature>
<dbReference type="EMBL" id="BRZM01000011">
    <property type="protein sequence ID" value="GLD51619.1"/>
    <property type="molecule type" value="Genomic_DNA"/>
</dbReference>
<evidence type="ECO:0000256" key="1">
    <source>
        <dbReference type="SAM" id="Coils"/>
    </source>
</evidence>
<keyword evidence="4" id="KW-1185">Reference proteome</keyword>
<gene>
    <name evidence="3" type="ORF">AKAME5_000464000</name>
</gene>
<dbReference type="GO" id="GO:0007098">
    <property type="term" value="P:centrosome cycle"/>
    <property type="evidence" value="ECO:0007669"/>
    <property type="project" value="TreeGrafter"/>
</dbReference>
<dbReference type="Proteomes" id="UP001279410">
    <property type="component" value="Unassembled WGS sequence"/>
</dbReference>
<dbReference type="PANTHER" id="PTHR46501:SF7">
    <property type="entry name" value="MYOMEGALIN ISOFORM X1"/>
    <property type="match status" value="1"/>
</dbReference>
<dbReference type="GO" id="GO:0090063">
    <property type="term" value="P:positive regulation of microtubule nucleation"/>
    <property type="evidence" value="ECO:0007669"/>
    <property type="project" value="TreeGrafter"/>
</dbReference>
<evidence type="ECO:0000313" key="3">
    <source>
        <dbReference type="EMBL" id="GLD51619.1"/>
    </source>
</evidence>
<evidence type="ECO:0000313" key="4">
    <source>
        <dbReference type="Proteomes" id="UP001279410"/>
    </source>
</evidence>
<keyword evidence="1" id="KW-0175">Coiled coil</keyword>
<evidence type="ECO:0000256" key="2">
    <source>
        <dbReference type="SAM" id="MobiDB-lite"/>
    </source>
</evidence>
<dbReference type="GO" id="GO:0005794">
    <property type="term" value="C:Golgi apparatus"/>
    <property type="evidence" value="ECO:0007669"/>
    <property type="project" value="TreeGrafter"/>
</dbReference>
<accession>A0AAD3MDR2</accession>
<name>A0AAD3MDR2_LATJO</name>
<feature type="region of interest" description="Disordered" evidence="2">
    <location>
        <begin position="73"/>
        <end position="128"/>
    </location>
</feature>
<comment type="caution">
    <text evidence="3">The sequence shown here is derived from an EMBL/GenBank/DDBJ whole genome shotgun (WGS) entry which is preliminary data.</text>
</comment>
<dbReference type="GO" id="GO:0005813">
    <property type="term" value="C:centrosome"/>
    <property type="evidence" value="ECO:0007669"/>
    <property type="project" value="TreeGrafter"/>
</dbReference>